<dbReference type="EMBL" id="JAEPRD010000060">
    <property type="protein sequence ID" value="KAG2202512.1"/>
    <property type="molecule type" value="Genomic_DNA"/>
</dbReference>
<comment type="caution">
    <text evidence="1">The sequence shown here is derived from an EMBL/GenBank/DDBJ whole genome shotgun (WGS) entry which is preliminary data.</text>
</comment>
<gene>
    <name evidence="1" type="ORF">INT47_013128</name>
</gene>
<dbReference type="Proteomes" id="UP000603453">
    <property type="component" value="Unassembled WGS sequence"/>
</dbReference>
<name>A0A8H7R288_9FUNG</name>
<reference evidence="1" key="1">
    <citation type="submission" date="2020-12" db="EMBL/GenBank/DDBJ databases">
        <title>Metabolic potential, ecology and presence of endohyphal bacteria is reflected in genomic diversity of Mucoromycotina.</title>
        <authorList>
            <person name="Muszewska A."/>
            <person name="Okrasinska A."/>
            <person name="Steczkiewicz K."/>
            <person name="Drgas O."/>
            <person name="Orlowska M."/>
            <person name="Perlinska-Lenart U."/>
            <person name="Aleksandrzak-Piekarczyk T."/>
            <person name="Szatraj K."/>
            <person name="Zielenkiewicz U."/>
            <person name="Pilsyk S."/>
            <person name="Malc E."/>
            <person name="Mieczkowski P."/>
            <person name="Kruszewska J.S."/>
            <person name="Biernat P."/>
            <person name="Pawlowska J."/>
        </authorList>
    </citation>
    <scope>NUCLEOTIDE SEQUENCE</scope>
    <source>
        <strain evidence="1">WA0000017839</strain>
    </source>
</reference>
<evidence type="ECO:0000313" key="1">
    <source>
        <dbReference type="EMBL" id="KAG2202512.1"/>
    </source>
</evidence>
<proteinExistence type="predicted"/>
<accession>A0A8H7R288</accession>
<keyword evidence="2" id="KW-1185">Reference proteome</keyword>
<protein>
    <submittedName>
        <fullName evidence="1">Uncharacterized protein</fullName>
    </submittedName>
</protein>
<sequence length="256" mass="29118">MKKISDICQDTNEIFGNVLQELQIAKSNRNIDENIVYEIANETEKLSGVFKHDKQEENNVITEIEQYLQDSKNQQIEAEKSMVNLLVEFIAHVLHSCFLAITSDHNSNDKISTRCATTLENSANTVTKDNINSFKTVKSLQNCNEKEHVSPLLKESDTLEALSVKSKKLSIKFESFCNKVETSASFLSTYIRDPKLSGRELKGQLKEDKTAFDSMIEVQAINMIDIITKLLQSFDDIDKEARKNIVPTHFISENHL</sequence>
<dbReference type="AlphaFoldDB" id="A0A8H7R288"/>
<evidence type="ECO:0000313" key="2">
    <source>
        <dbReference type="Proteomes" id="UP000603453"/>
    </source>
</evidence>
<organism evidence="1 2">
    <name type="scientific">Mucor saturninus</name>
    <dbReference type="NCBI Taxonomy" id="64648"/>
    <lineage>
        <taxon>Eukaryota</taxon>
        <taxon>Fungi</taxon>
        <taxon>Fungi incertae sedis</taxon>
        <taxon>Mucoromycota</taxon>
        <taxon>Mucoromycotina</taxon>
        <taxon>Mucoromycetes</taxon>
        <taxon>Mucorales</taxon>
        <taxon>Mucorineae</taxon>
        <taxon>Mucoraceae</taxon>
        <taxon>Mucor</taxon>
    </lineage>
</organism>